<evidence type="ECO:0000313" key="4">
    <source>
        <dbReference type="Proteomes" id="UP000050898"/>
    </source>
</evidence>
<dbReference type="Pfam" id="PF07859">
    <property type="entry name" value="Abhydrolase_3"/>
    <property type="match status" value="1"/>
</dbReference>
<accession>A0A0R2E3M2</accession>
<keyword evidence="4" id="KW-1185">Reference proteome</keyword>
<sequence length="309" mass="34997">MEKEAQEFSQKRENVFVPTTFGVKVIRERFELEQRTQVYLHEAVIEKRSLAVNGSDDIQVHIVLPPDIENERVPILFYVHGGQFISGGIATHNKIVRELACRAHVAVIFPEYSLAPEAKAPTALTELEEVYQRLPELARQFPLDLSRIMLSGDDSGGTLATCLAYRVHRIAGQKIYKILLLCPVMNAAFDTNSYHQFAGGYDLTREQMKWSWEQYLALVTDAQNSSISPLQADFKMLGNLPETLIITAEADVVRDEAEAFARKMRDAGGDVTQIRFQGTIHEFMVHNALDKTNTCRLAMNTAVDWIKRR</sequence>
<evidence type="ECO:0000256" key="1">
    <source>
        <dbReference type="ARBA" id="ARBA00022801"/>
    </source>
</evidence>
<dbReference type="AlphaFoldDB" id="A0A0R2E3M2"/>
<dbReference type="PATRIC" id="fig|1046596.6.peg.1888"/>
<dbReference type="InterPro" id="IPR013094">
    <property type="entry name" value="AB_hydrolase_3"/>
</dbReference>
<keyword evidence="1 3" id="KW-0378">Hydrolase</keyword>
<dbReference type="GO" id="GO:0016787">
    <property type="term" value="F:hydrolase activity"/>
    <property type="evidence" value="ECO:0007669"/>
    <property type="project" value="UniProtKB-KW"/>
</dbReference>
<dbReference type="PANTHER" id="PTHR48081">
    <property type="entry name" value="AB HYDROLASE SUPERFAMILY PROTEIN C4A8.06C"/>
    <property type="match status" value="1"/>
</dbReference>
<evidence type="ECO:0000313" key="3">
    <source>
        <dbReference type="EMBL" id="KRN10910.1"/>
    </source>
</evidence>
<organism evidence="3 4">
    <name type="scientific">Liquorilactobacillus mali KCTC 3596 = DSM 20444</name>
    <dbReference type="NCBI Taxonomy" id="1046596"/>
    <lineage>
        <taxon>Bacteria</taxon>
        <taxon>Bacillati</taxon>
        <taxon>Bacillota</taxon>
        <taxon>Bacilli</taxon>
        <taxon>Lactobacillales</taxon>
        <taxon>Lactobacillaceae</taxon>
        <taxon>Liquorilactobacillus</taxon>
    </lineage>
</organism>
<feature type="domain" description="Alpha/beta hydrolase fold-3" evidence="2">
    <location>
        <begin position="76"/>
        <end position="284"/>
    </location>
</feature>
<dbReference type="PANTHER" id="PTHR48081:SF8">
    <property type="entry name" value="ALPHA_BETA HYDROLASE FOLD-3 DOMAIN-CONTAINING PROTEIN-RELATED"/>
    <property type="match status" value="1"/>
</dbReference>
<dbReference type="Proteomes" id="UP000050898">
    <property type="component" value="Unassembled WGS sequence"/>
</dbReference>
<dbReference type="InterPro" id="IPR050300">
    <property type="entry name" value="GDXG_lipolytic_enzyme"/>
</dbReference>
<gene>
    <name evidence="3" type="ORF">FD00_GL001797</name>
</gene>
<dbReference type="InterPro" id="IPR029058">
    <property type="entry name" value="AB_hydrolase_fold"/>
</dbReference>
<dbReference type="Gene3D" id="3.40.50.1820">
    <property type="entry name" value="alpha/beta hydrolase"/>
    <property type="match status" value="1"/>
</dbReference>
<evidence type="ECO:0000259" key="2">
    <source>
        <dbReference type="Pfam" id="PF07859"/>
    </source>
</evidence>
<protein>
    <submittedName>
        <fullName evidence="3">Alpha beta hydrolase fold family protein</fullName>
    </submittedName>
</protein>
<dbReference type="EMBL" id="AYYH01000005">
    <property type="protein sequence ID" value="KRN10910.1"/>
    <property type="molecule type" value="Genomic_DNA"/>
</dbReference>
<reference evidence="3 4" key="1">
    <citation type="journal article" date="2015" name="Genome Announc.">
        <title>Expanding the biotechnology potential of lactobacilli through comparative genomics of 213 strains and associated genera.</title>
        <authorList>
            <person name="Sun Z."/>
            <person name="Harris H.M."/>
            <person name="McCann A."/>
            <person name="Guo C."/>
            <person name="Argimon S."/>
            <person name="Zhang W."/>
            <person name="Yang X."/>
            <person name="Jeffery I.B."/>
            <person name="Cooney J.C."/>
            <person name="Kagawa T.F."/>
            <person name="Liu W."/>
            <person name="Song Y."/>
            <person name="Salvetti E."/>
            <person name="Wrobel A."/>
            <person name="Rasinkangas P."/>
            <person name="Parkhill J."/>
            <person name="Rea M.C."/>
            <person name="O'Sullivan O."/>
            <person name="Ritari J."/>
            <person name="Douillard F.P."/>
            <person name="Paul Ross R."/>
            <person name="Yang R."/>
            <person name="Briner A.E."/>
            <person name="Felis G.E."/>
            <person name="de Vos W.M."/>
            <person name="Barrangou R."/>
            <person name="Klaenhammer T.R."/>
            <person name="Caufield P.W."/>
            <person name="Cui Y."/>
            <person name="Zhang H."/>
            <person name="O'Toole P.W."/>
        </authorList>
    </citation>
    <scope>NUCLEOTIDE SEQUENCE [LARGE SCALE GENOMIC DNA]</scope>
    <source>
        <strain evidence="3 4">DSM 20444</strain>
    </source>
</reference>
<name>A0A0R2E3M2_9LACO</name>
<dbReference type="SUPFAM" id="SSF53474">
    <property type="entry name" value="alpha/beta-Hydrolases"/>
    <property type="match status" value="1"/>
</dbReference>
<proteinExistence type="predicted"/>
<comment type="caution">
    <text evidence="3">The sequence shown here is derived from an EMBL/GenBank/DDBJ whole genome shotgun (WGS) entry which is preliminary data.</text>
</comment>